<dbReference type="InterPro" id="IPR031167">
    <property type="entry name" value="G_OBG"/>
</dbReference>
<sequence>MTKSHIPATNTPTRIDVPIGQLTNESKILLKCGRPIGSKDVTPRKRRTQKKLGTLEEAQIMQKAPEEAHIEQKAHEKPHIEREALEEAQDSFRHCEKDEELLGPEVSYLDAIGALMESKQQLLGYADVGYLSDPHKGEWQLQFGGKMGIVEKIKEIEAEMARTQKNKATEYHLGQLKAKIAKLRTQLLEPPKGSSGAGEGFEVTKYGHGRVALIGFPSVGKSTLLTLLTGTHSEAASYEFTTLTCIPGIIHYNDTKIQLLDLPGIIEGASEGKGRGRQVIAVSKSSDIVLMVLDASKSEGHRQILTKELEAVGLRLNKKPPQIYFKKKKSGGISFNSTVPLTHVDEKLCYQILHEYKIHNAEHSRETWLREGDRNTGFFHRMASAHRRNNAMGRIKVNGEWLVEEQEVKEGIVNSFQQLLTENMVWQADIGNIQVSCISQQDAKCIEVPFAETEIHSALMEMNGDKAPGPDGFSVAFWQNAWAFAKEEIMEMFKEFHEHNTFVRSLNNTFLVLIPKKSGAEDLGDFRPISLLGGLYKLLAKVLANRLKRVIGKVVSSAQNAFVMGRQILDASLIANEVIDSWQKRKEKGLICKLDIEKAYDSINWNFLMKVLQKMGFGNKWVGWMWSCVSSAKFSILVNGVPAGFFPSTRGLRQGDPLSPYLFVMGMEILDVLIRRAVEGGYLSGCNIRGGSRTSLHISHLFFADDTIVFCEASKDQVSHLSWILFWFEAASGLRMNLAKSEIIPVGEVEEILELAAELGCKVGSLPSHYLGLPLGVPNRASSMWDGVEERVRRRLALWKKQYISKGGRITLIKNALASMPIYQMSIFRMPKSVAKRVEKIQRDFLWGGGNLGGKYHLVKWDVVCTEKRNGGLGLRRIATLNRALLGKWTWRFACERDNLWKQVISMKYGQEDYGWRAKKVSGAAGVGVWKEIMKESEWCWENLAFLVGKGSKIKFWKDSWCTDTPLSQCFNHLFVLAVHRDASIEEMWDHHSGQGDWNLVFVRDFNDWELDMVGDLLRTLRGHRPSLEDDSVKWRQGRNGLFRVKEAYRMLDKPNATLFPARGIWVDRVPTKVSFFAWEATWGKVLTLDKLQIRGLLFREDATVDDLIDVIEGNRKYMKCIYVYNKIDVVGIDDVDKLARQPNSVVISCNLKLNLDRLLAKMWDEMGLVRVYTKPQGQQADFDDPAVLSTDRGGCTVEDFCNHLHRNLVKEVKYVLVWGTSARHYPQHCGLSHILHDEDVVQVVKKKEKEDGGRGRFKSHSTAPARISDREKKAPLKT</sequence>
<dbReference type="FunFam" id="3.10.20.30:FF:000003">
    <property type="entry name" value="Developmentally-regulated GTP-binding protein 1"/>
    <property type="match status" value="1"/>
</dbReference>
<dbReference type="Pfam" id="PF00078">
    <property type="entry name" value="RVT_1"/>
    <property type="match status" value="1"/>
</dbReference>
<dbReference type="EMBL" id="QGNW01000014">
    <property type="protein sequence ID" value="RVX16839.1"/>
    <property type="molecule type" value="Genomic_DNA"/>
</dbReference>
<dbReference type="InterPro" id="IPR031662">
    <property type="entry name" value="GTP-binding_2"/>
</dbReference>
<dbReference type="OrthoDB" id="187139at2759"/>
<dbReference type="CDD" id="cd01896">
    <property type="entry name" value="DRG"/>
    <property type="match status" value="1"/>
</dbReference>
<evidence type="ECO:0000256" key="3">
    <source>
        <dbReference type="SAM" id="MobiDB-lite"/>
    </source>
</evidence>
<protein>
    <submittedName>
        <fullName evidence="7">Developmentally-regulated G-protein 1</fullName>
    </submittedName>
</protein>
<dbReference type="InterPro" id="IPR006073">
    <property type="entry name" value="GTP-bd"/>
</dbReference>
<dbReference type="PROSITE" id="PS51710">
    <property type="entry name" value="G_OBG"/>
    <property type="match status" value="1"/>
</dbReference>
<accession>A0A438K6K6</accession>
<evidence type="ECO:0000313" key="8">
    <source>
        <dbReference type="Proteomes" id="UP000288805"/>
    </source>
</evidence>
<dbReference type="GO" id="GO:0005525">
    <property type="term" value="F:GTP binding"/>
    <property type="evidence" value="ECO:0007669"/>
    <property type="project" value="UniProtKB-KW"/>
</dbReference>
<dbReference type="SUPFAM" id="SSF81271">
    <property type="entry name" value="TGS-like"/>
    <property type="match status" value="1"/>
</dbReference>
<evidence type="ECO:0000259" key="5">
    <source>
        <dbReference type="PROSITE" id="PS51710"/>
    </source>
</evidence>
<feature type="domain" description="TGS" evidence="6">
    <location>
        <begin position="1168"/>
        <end position="1246"/>
    </location>
</feature>
<dbReference type="InterPro" id="IPR012676">
    <property type="entry name" value="TGS-like"/>
</dbReference>
<dbReference type="InterPro" id="IPR005225">
    <property type="entry name" value="Small_GTP-bd"/>
</dbReference>
<dbReference type="Proteomes" id="UP000288805">
    <property type="component" value="Unassembled WGS sequence"/>
</dbReference>
<dbReference type="PANTHER" id="PTHR43127">
    <property type="entry name" value="DEVELOPMENTALLY-REGULATED GTP-BINDING PROTEIN 2"/>
    <property type="match status" value="1"/>
</dbReference>
<dbReference type="PROSITE" id="PS50878">
    <property type="entry name" value="RT_POL"/>
    <property type="match status" value="1"/>
</dbReference>
<dbReference type="SUPFAM" id="SSF52540">
    <property type="entry name" value="P-loop containing nucleoside triphosphate hydrolases"/>
    <property type="match status" value="2"/>
</dbReference>
<dbReference type="PRINTS" id="PR00326">
    <property type="entry name" value="GTP1OBG"/>
</dbReference>
<dbReference type="InterPro" id="IPR012675">
    <property type="entry name" value="Beta-grasp_dom_sf"/>
</dbReference>
<dbReference type="InterPro" id="IPR043502">
    <property type="entry name" value="DNA/RNA_pol_sf"/>
</dbReference>
<dbReference type="PROSITE" id="PS51880">
    <property type="entry name" value="TGS"/>
    <property type="match status" value="1"/>
</dbReference>
<evidence type="ECO:0000313" key="7">
    <source>
        <dbReference type="EMBL" id="RVX16839.1"/>
    </source>
</evidence>
<dbReference type="NCBIfam" id="TIGR00231">
    <property type="entry name" value="small_GTP"/>
    <property type="match status" value="1"/>
</dbReference>
<dbReference type="InterPro" id="IPR004095">
    <property type="entry name" value="TGS"/>
</dbReference>
<proteinExistence type="predicted"/>
<dbReference type="InterPro" id="IPR006074">
    <property type="entry name" value="GTP1-OBG_CS"/>
</dbReference>
<feature type="compositionally biased region" description="Basic and acidic residues" evidence="3">
    <location>
        <begin position="1268"/>
        <end position="1279"/>
    </location>
</feature>
<feature type="region of interest" description="Disordered" evidence="3">
    <location>
        <begin position="1247"/>
        <end position="1279"/>
    </location>
</feature>
<feature type="domain" description="Reverse transcriptase" evidence="4">
    <location>
        <begin position="495"/>
        <end position="775"/>
    </location>
</feature>
<gene>
    <name evidence="7" type="primary">DRG1</name>
    <name evidence="7" type="ORF">CK203_003236</name>
</gene>
<evidence type="ECO:0000259" key="6">
    <source>
        <dbReference type="PROSITE" id="PS51880"/>
    </source>
</evidence>
<dbReference type="CDD" id="cd01650">
    <property type="entry name" value="RT_nLTR_like"/>
    <property type="match status" value="1"/>
</dbReference>
<dbReference type="Pfam" id="PF01926">
    <property type="entry name" value="MMR_HSR1"/>
    <property type="match status" value="1"/>
</dbReference>
<reference evidence="7 8" key="1">
    <citation type="journal article" date="2018" name="PLoS Genet.">
        <title>Population sequencing reveals clonal diversity and ancestral inbreeding in the grapevine cultivar Chardonnay.</title>
        <authorList>
            <person name="Roach M.J."/>
            <person name="Johnson D.L."/>
            <person name="Bohlmann J."/>
            <person name="van Vuuren H.J."/>
            <person name="Jones S.J."/>
            <person name="Pretorius I.S."/>
            <person name="Schmidt S.A."/>
            <person name="Borneman A.R."/>
        </authorList>
    </citation>
    <scope>NUCLEOTIDE SEQUENCE [LARGE SCALE GENOMIC DNA]</scope>
    <source>
        <strain evidence="8">cv. Chardonnay</strain>
        <tissue evidence="7">Leaf</tissue>
    </source>
</reference>
<comment type="caution">
    <text evidence="7">The sequence shown here is derived from an EMBL/GenBank/DDBJ whole genome shotgun (WGS) entry which is preliminary data.</text>
</comment>
<keyword evidence="1" id="KW-0547">Nucleotide-binding</keyword>
<evidence type="ECO:0000256" key="2">
    <source>
        <dbReference type="ARBA" id="ARBA00023134"/>
    </source>
</evidence>
<name>A0A438K6K6_VITVI</name>
<dbReference type="FunFam" id="3.40.50.300:FF:001436">
    <property type="entry name" value="Developmentally-regulated GTP-binding protein"/>
    <property type="match status" value="1"/>
</dbReference>
<dbReference type="InterPro" id="IPR000477">
    <property type="entry name" value="RT_dom"/>
</dbReference>
<dbReference type="AlphaFoldDB" id="A0A438K6K6"/>
<dbReference type="PROSITE" id="PS00905">
    <property type="entry name" value="GTP1_OBG"/>
    <property type="match status" value="1"/>
</dbReference>
<evidence type="ECO:0000259" key="4">
    <source>
        <dbReference type="PROSITE" id="PS50878"/>
    </source>
</evidence>
<dbReference type="Gene3D" id="6.10.140.1070">
    <property type="match status" value="2"/>
</dbReference>
<dbReference type="Gene3D" id="3.10.20.30">
    <property type="match status" value="1"/>
</dbReference>
<feature type="domain" description="OBG-type G" evidence="5">
    <location>
        <begin position="209"/>
        <end position="320"/>
    </location>
</feature>
<keyword evidence="2" id="KW-0342">GTP-binding</keyword>
<evidence type="ECO:0000256" key="1">
    <source>
        <dbReference type="ARBA" id="ARBA00022741"/>
    </source>
</evidence>
<dbReference type="GO" id="GO:0003924">
    <property type="term" value="F:GTPase activity"/>
    <property type="evidence" value="ECO:0007669"/>
    <property type="project" value="InterPro"/>
</dbReference>
<organism evidence="7 8">
    <name type="scientific">Vitis vinifera</name>
    <name type="common">Grape</name>
    <dbReference type="NCBI Taxonomy" id="29760"/>
    <lineage>
        <taxon>Eukaryota</taxon>
        <taxon>Viridiplantae</taxon>
        <taxon>Streptophyta</taxon>
        <taxon>Embryophyta</taxon>
        <taxon>Tracheophyta</taxon>
        <taxon>Spermatophyta</taxon>
        <taxon>Magnoliopsida</taxon>
        <taxon>eudicotyledons</taxon>
        <taxon>Gunneridae</taxon>
        <taxon>Pentapetalae</taxon>
        <taxon>rosids</taxon>
        <taxon>Vitales</taxon>
        <taxon>Vitaceae</taxon>
        <taxon>Viteae</taxon>
        <taxon>Vitis</taxon>
    </lineage>
</organism>
<dbReference type="Pfam" id="PF02824">
    <property type="entry name" value="TGS"/>
    <property type="match status" value="1"/>
</dbReference>
<dbReference type="SUPFAM" id="SSF56672">
    <property type="entry name" value="DNA/RNA polymerases"/>
    <property type="match status" value="1"/>
</dbReference>
<dbReference type="InterPro" id="IPR027417">
    <property type="entry name" value="P-loop_NTPase"/>
</dbReference>
<dbReference type="Pfam" id="PF16897">
    <property type="entry name" value="MMR_HSR1_Xtn"/>
    <property type="match status" value="1"/>
</dbReference>
<dbReference type="InterPro" id="IPR045001">
    <property type="entry name" value="DRG"/>
</dbReference>